<evidence type="ECO:0000313" key="1">
    <source>
        <dbReference type="EMBL" id="SVD92130.1"/>
    </source>
</evidence>
<dbReference type="Gene3D" id="3.20.20.210">
    <property type="match status" value="1"/>
</dbReference>
<dbReference type="PANTHER" id="PTHR43844">
    <property type="entry name" value="METHIONINE SYNTHASE"/>
    <property type="match status" value="1"/>
</dbReference>
<dbReference type="SUPFAM" id="SSF51726">
    <property type="entry name" value="UROD/MetE-like"/>
    <property type="match status" value="1"/>
</dbReference>
<gene>
    <name evidence="1" type="ORF">METZ01_LOCUS444984</name>
</gene>
<reference evidence="1" key="1">
    <citation type="submission" date="2018-05" db="EMBL/GenBank/DDBJ databases">
        <authorList>
            <person name="Lanie J.A."/>
            <person name="Ng W.-L."/>
            <person name="Kazmierczak K.M."/>
            <person name="Andrzejewski T.M."/>
            <person name="Davidsen T.M."/>
            <person name="Wayne K.J."/>
            <person name="Tettelin H."/>
            <person name="Glass J.I."/>
            <person name="Rusch D."/>
            <person name="Podicherti R."/>
            <person name="Tsui H.-C.T."/>
            <person name="Winkler M.E."/>
        </authorList>
    </citation>
    <scope>NUCLEOTIDE SEQUENCE</scope>
</reference>
<dbReference type="EMBL" id="UINC01182107">
    <property type="protein sequence ID" value="SVD92130.1"/>
    <property type="molecule type" value="Genomic_DNA"/>
</dbReference>
<proteinExistence type="predicted"/>
<feature type="non-terminal residue" evidence="1">
    <location>
        <position position="1"/>
    </location>
</feature>
<feature type="non-terminal residue" evidence="1">
    <location>
        <position position="181"/>
    </location>
</feature>
<accession>A0A382ZA02</accession>
<name>A0A382ZA02_9ZZZZ</name>
<dbReference type="AlphaFoldDB" id="A0A382ZA02"/>
<sequence length="181" mass="19942">VITAHTDVVGSLLRPPYLLDARRDLAASTLSDAAFKTLEDQAVNEAVALQEEAGLEVVTDGEMRRLSFQSQLPEAVSGFGDFDLDAFLWGDWSGDGDTGDSRLKRPRNLGVVDRLARRRHLCAEELTYLRGRTGRIAKVSLPSPSLWANFWSAELSGHVYPTLDSFLADVADILRQEVAEL</sequence>
<organism evidence="1">
    <name type="scientific">marine metagenome</name>
    <dbReference type="NCBI Taxonomy" id="408172"/>
    <lineage>
        <taxon>unclassified sequences</taxon>
        <taxon>metagenomes</taxon>
        <taxon>ecological metagenomes</taxon>
    </lineage>
</organism>
<evidence type="ECO:0008006" key="2">
    <source>
        <dbReference type="Google" id="ProtNLM"/>
    </source>
</evidence>
<dbReference type="InterPro" id="IPR038071">
    <property type="entry name" value="UROD/MetE-like_sf"/>
</dbReference>
<dbReference type="PANTHER" id="PTHR43844:SF1">
    <property type="entry name" value="METHIONINE SYNTHASE"/>
    <property type="match status" value="1"/>
</dbReference>
<protein>
    <recommendedName>
        <fullName evidence="2">Cobalamin-independent methionine synthase MetE C-terminal/archaeal domain-containing protein</fullName>
    </recommendedName>
</protein>